<accession>B0NA27</accession>
<feature type="domain" description="Terminase large subunit ribonuclease H-like" evidence="1">
    <location>
        <begin position="312"/>
        <end position="416"/>
    </location>
</feature>
<keyword evidence="3" id="KW-1185">Reference proteome</keyword>
<dbReference type="AlphaFoldDB" id="B0NA27"/>
<evidence type="ECO:0000313" key="2">
    <source>
        <dbReference type="EMBL" id="QBF72960.1"/>
    </source>
</evidence>
<organism evidence="2 3">
    <name type="scientific">Clostridium scindens (strain ATCC 35704 / DSM 5676 / VPI 13733 / 19)</name>
    <dbReference type="NCBI Taxonomy" id="411468"/>
    <lineage>
        <taxon>Bacteria</taxon>
        <taxon>Bacillati</taxon>
        <taxon>Bacillota</taxon>
        <taxon>Clostridia</taxon>
        <taxon>Lachnospirales</taxon>
        <taxon>Lachnospiraceae</taxon>
    </lineage>
</organism>
<dbReference type="HOGENOM" id="CLU_028165_0_0_9"/>
<proteinExistence type="predicted"/>
<dbReference type="Pfam" id="PF22530">
    <property type="entry name" value="Terminase-T7_RNaseH-like"/>
    <property type="match status" value="1"/>
</dbReference>
<gene>
    <name evidence="2" type="ORF">HDCHBGLK_00305</name>
</gene>
<dbReference type="KEGG" id="csci:HDCHBGLK_00305"/>
<dbReference type="Proteomes" id="UP000289664">
    <property type="component" value="Chromosome"/>
</dbReference>
<dbReference type="RefSeq" id="WP_004605849.1">
    <property type="nucleotide sequence ID" value="NZ_CP036170.1"/>
</dbReference>
<name>B0NA27_CLOS5</name>
<dbReference type="GeneID" id="62694545"/>
<dbReference type="OrthoDB" id="9771580at2"/>
<evidence type="ECO:0000313" key="3">
    <source>
        <dbReference type="Proteomes" id="UP000289664"/>
    </source>
</evidence>
<dbReference type="STRING" id="411468.CLOSCI_00293"/>
<sequence length="469" mass="53712">MDKELIRLGARTELARREFFFYCQLKAPDFYRDDREYLVQLCNSLQEFVESDEEVCIVNEPPRHGKSRTAGNLVEWVLGNDPTKKIMTGSYNETLSTMFSKNVRNSIQAVKADMYKPVFSDVFPGVRIKYGDAAMKLWSLDGGYNNYLATSPTGTATGFGCDLMIIDDLIKAAKEAYNARVLEEHWTWFTDTMLSRLEEGGKIIIIMTRWHSEDLAGRVLEWCKEKGKRYRHIAMKALIDKESHTMLCPEILSYASYMDKISAMGEDIASANYNQEPIDLKGQLYTSFKTYDDVPRDTTGKPLFSSIRNYTDTADEGSDYLCSITYGVYNKEAYVLDVIYTQKPMEDTEPMVAKALLEYGVNRAKIESNNGGRGFARSVINILKQEYKSNKTKVKWFHQSENKTARILSNSTWVMNHIYYPKNWKDRWPDYYKAMYKYQREGNNAHDDAPDATTGVAENTVHSGGVSMG</sequence>
<dbReference type="eggNOG" id="COG5410">
    <property type="taxonomic scope" value="Bacteria"/>
</dbReference>
<dbReference type="EMBL" id="CP036170">
    <property type="protein sequence ID" value="QBF72960.1"/>
    <property type="molecule type" value="Genomic_DNA"/>
</dbReference>
<evidence type="ECO:0000259" key="1">
    <source>
        <dbReference type="Pfam" id="PF22530"/>
    </source>
</evidence>
<reference evidence="2 3" key="1">
    <citation type="journal article" date="2019" name="Appl. Environ. Microbiol.">
        <title>Clostridium scindens ATCC 35704: integration of nutritional requirements, the complete genome sequence, and global transcriptional responses to bile acids.</title>
        <authorList>
            <person name="Devendran S."/>
            <person name="Shrestha R."/>
            <person name="Alves J.M.P."/>
            <person name="Wolf P.G."/>
            <person name="Ly L."/>
            <person name="Hernandez A.G."/>
            <person name="Mendez-Garcia C."/>
            <person name="Inboden A."/>
            <person name="Wiley J."/>
            <person name="Paul O."/>
            <person name="Allen A."/>
            <person name="Springer E."/>
            <person name="Wright C.L."/>
            <person name="Fields C.J."/>
            <person name="Daniel S.L."/>
            <person name="Ridlon J.M."/>
        </authorList>
    </citation>
    <scope>NUCLEOTIDE SEQUENCE [LARGE SCALE GENOMIC DNA]</scope>
    <source>
        <strain evidence="2 3">ATCC 35704</strain>
    </source>
</reference>
<dbReference type="NCBIfam" id="TIGR01630">
    <property type="entry name" value="psiM2_ORF9"/>
    <property type="match status" value="1"/>
</dbReference>
<dbReference type="Pfam" id="PF03237">
    <property type="entry name" value="Terminase_6N"/>
    <property type="match status" value="1"/>
</dbReference>
<dbReference type="InterPro" id="IPR006517">
    <property type="entry name" value="Phage_terminase_lsu-like_C"/>
</dbReference>
<dbReference type="InterPro" id="IPR054762">
    <property type="entry name" value="Gp19_RNaseH-like"/>
</dbReference>
<protein>
    <recommendedName>
        <fullName evidence="1">Terminase large subunit ribonuclease H-like domain-containing protein</fullName>
    </recommendedName>
</protein>